<keyword evidence="4" id="KW-1185">Reference proteome</keyword>
<dbReference type="EMBL" id="JAAQPH010000006">
    <property type="protein sequence ID" value="NIA68966.1"/>
    <property type="molecule type" value="Genomic_DNA"/>
</dbReference>
<accession>A0A967C7D2</accession>
<dbReference type="PANTHER" id="PTHR13847:SF287">
    <property type="entry name" value="FAD-DEPENDENT OXIDOREDUCTASE DOMAIN-CONTAINING PROTEIN 1"/>
    <property type="match status" value="1"/>
</dbReference>
<organism evidence="3 4">
    <name type="scientific">Pelagibius litoralis</name>
    <dbReference type="NCBI Taxonomy" id="374515"/>
    <lineage>
        <taxon>Bacteria</taxon>
        <taxon>Pseudomonadati</taxon>
        <taxon>Pseudomonadota</taxon>
        <taxon>Alphaproteobacteria</taxon>
        <taxon>Rhodospirillales</taxon>
        <taxon>Rhodovibrionaceae</taxon>
        <taxon>Pelagibius</taxon>
    </lineage>
</organism>
<dbReference type="GO" id="GO:0005737">
    <property type="term" value="C:cytoplasm"/>
    <property type="evidence" value="ECO:0007669"/>
    <property type="project" value="TreeGrafter"/>
</dbReference>
<comment type="caution">
    <text evidence="3">The sequence shown here is derived from an EMBL/GenBank/DDBJ whole genome shotgun (WGS) entry which is preliminary data.</text>
</comment>
<gene>
    <name evidence="3" type="ORF">HBA54_10210</name>
</gene>
<sequence length="444" mass="49112">MTVLPDSKTYVIAGAGIHGLSTAWHLAMELEARGKGSGKDIVVLDKTAPGAGASGIACGCVRNFYMTEALHPILRHSVDVWMEDPVRFGFQQVGYISVGEENQIADYERMTKSQNAADYRSDVYVGKEAKSFLKGYWPDFNTENVGVVLHEKPSGYAGTRQAVAGLAEKCVQHGVQILSGIEVTGYDVTNGRISKLHTNEGDIACDVAVLCYGAWIGKHWEMLGKPDTIEAKYPDGGTNSLDMWTYWRLLEGEVYVDEPYRDNRDLDPPVLHVEMMNTPVMNEETGAEISDHLYVYWKNGAERMERAGVQGGTIPIKIGPKAAVDPYGWDNKDYQADDWFADYLTAAMGYLMPRFKGHRKNFKDRPNGGIGAFTPDNVPIFDWILPNAYMIADSNHGFKMTGVGKLVAKILAGDNRVAELEPFAFTRFAQGRTFGASNSHCPWV</sequence>
<evidence type="ECO:0000313" key="4">
    <source>
        <dbReference type="Proteomes" id="UP000761264"/>
    </source>
</evidence>
<dbReference type="Pfam" id="PF01266">
    <property type="entry name" value="DAO"/>
    <property type="match status" value="1"/>
</dbReference>
<evidence type="ECO:0000313" key="3">
    <source>
        <dbReference type="EMBL" id="NIA68966.1"/>
    </source>
</evidence>
<evidence type="ECO:0000256" key="1">
    <source>
        <dbReference type="ARBA" id="ARBA00023002"/>
    </source>
</evidence>
<dbReference type="RefSeq" id="WP_167224072.1">
    <property type="nucleotide sequence ID" value="NZ_JAAQPH010000006.1"/>
</dbReference>
<feature type="domain" description="FAD dependent oxidoreductase" evidence="2">
    <location>
        <begin position="10"/>
        <end position="409"/>
    </location>
</feature>
<dbReference type="GO" id="GO:0016491">
    <property type="term" value="F:oxidoreductase activity"/>
    <property type="evidence" value="ECO:0007669"/>
    <property type="project" value="UniProtKB-KW"/>
</dbReference>
<dbReference type="Gene3D" id="3.30.9.10">
    <property type="entry name" value="D-Amino Acid Oxidase, subunit A, domain 2"/>
    <property type="match status" value="1"/>
</dbReference>
<proteinExistence type="predicted"/>
<dbReference type="AlphaFoldDB" id="A0A967C7D2"/>
<keyword evidence="1" id="KW-0560">Oxidoreductase</keyword>
<dbReference type="SUPFAM" id="SSF51905">
    <property type="entry name" value="FAD/NAD(P)-binding domain"/>
    <property type="match status" value="1"/>
</dbReference>
<protein>
    <submittedName>
        <fullName evidence="3">FAD-binding oxidoreductase</fullName>
    </submittedName>
</protein>
<dbReference type="Proteomes" id="UP000761264">
    <property type="component" value="Unassembled WGS sequence"/>
</dbReference>
<dbReference type="InterPro" id="IPR036188">
    <property type="entry name" value="FAD/NAD-bd_sf"/>
</dbReference>
<evidence type="ECO:0000259" key="2">
    <source>
        <dbReference type="Pfam" id="PF01266"/>
    </source>
</evidence>
<dbReference type="InterPro" id="IPR006076">
    <property type="entry name" value="FAD-dep_OxRdtase"/>
</dbReference>
<reference evidence="3" key="1">
    <citation type="submission" date="2020-03" db="EMBL/GenBank/DDBJ databases">
        <title>Genome of Pelagibius litoralis DSM 21314T.</title>
        <authorList>
            <person name="Wang G."/>
        </authorList>
    </citation>
    <scope>NUCLEOTIDE SEQUENCE</scope>
    <source>
        <strain evidence="3">DSM 21314</strain>
    </source>
</reference>
<name>A0A967C7D2_9PROT</name>
<dbReference type="Gene3D" id="3.50.50.60">
    <property type="entry name" value="FAD/NAD(P)-binding domain"/>
    <property type="match status" value="1"/>
</dbReference>
<dbReference type="PANTHER" id="PTHR13847">
    <property type="entry name" value="SARCOSINE DEHYDROGENASE-RELATED"/>
    <property type="match status" value="1"/>
</dbReference>